<dbReference type="Pfam" id="PF12795">
    <property type="entry name" value="MscS_porin"/>
    <property type="match status" value="1"/>
</dbReference>
<evidence type="ECO:0000256" key="4">
    <source>
        <dbReference type="ARBA" id="ARBA00022692"/>
    </source>
</evidence>
<feature type="domain" description="Mechanosensitive ion channel inner membrane" evidence="11">
    <location>
        <begin position="522"/>
        <end position="847"/>
    </location>
</feature>
<dbReference type="PANTHER" id="PTHR30347">
    <property type="entry name" value="POTASSIUM CHANNEL RELATED"/>
    <property type="match status" value="1"/>
</dbReference>
<feature type="transmembrane region" description="Helical" evidence="9">
    <location>
        <begin position="704"/>
        <end position="730"/>
    </location>
</feature>
<dbReference type="InterPro" id="IPR006685">
    <property type="entry name" value="MscS_channel_2nd"/>
</dbReference>
<dbReference type="SUPFAM" id="SSF82861">
    <property type="entry name" value="Mechanosensitive channel protein MscS (YggB), transmembrane region"/>
    <property type="match status" value="1"/>
</dbReference>
<sequence length="1139" mass="129521">MMKQVSRVPASGLLRRFFLRLFTCFFFLLPVLIQNSAAAAVQEIPDRNTIQTELNALNNRKEQTAADKLSVQDLERALVFYDNLDTLKEKSQELKKRVDEAPRLSEQVTQKLTQIKSLTDEGLADYRASVERLPLSQLELKLNNTLEALQTAQNNLSSYNSDLIALQTQPERAQNIMYANVQRLQQIRVELNDSMAAQKVLRPTEIEYLQVEQYYLQQQIDYQKRALQSNTQLQNLLQVQRDYVGEHIKQLESYIDVIQETVSSKRLDYSEEAAKEAQSSDDTQRNMRDDPLVLREIALNHELSEKLVAATRDNNQLVQRTIKVRSILDRALQSERNLKEQITVLRGSLLLSRILFKEQIDLPPDLLIKDLPDRIADMRLEQFEINQQRDKLYQPDSFVSTLIDEYAKTHDMPETEAELRAQKHALVQVVSVRQDLLDQLNTQMGNQISQAINLQLDQTQLVTVVASLEKTLAQQIFWVNSNKPVNLAWFQSFPGAVKQELTSLDLNWSLQSLINGFVDSLFITVPLLIIALLLRFGTKNIDTKLAEINADVGRLKKDRQIYTPMALGLMLIKTLPSSLFVIAFGYFCLKTGSADSALMWTISRQLALFWVLFEWSYRIMKPEGIAVTHFGIDPEICRTGRRRLLRLALPLLPIMLWAAYGMEYPLRLVDDVIGQLVVPVALVFVFIFTLPFCIEIWREKGSHLVRAVLLTLLTFSPLVLVVLVGLGYYYTALRLSSRWIDSLYLLLLWYIVYHSSLRGLALAARRLTYQRALARRQKQQTQLKEQHDGDDVPDVIVEEPPMSMELINQQSLRLTSMVLFIVFAAAFYGIWSDFITIFSFFDSITLWHYNVDTTLGNVVEAVTLGDLILSVLIVVVSWIMMRNLPGLLEVLVLSRLSLRQGTSYAITTILTYLIVGIGTIAAFGTLGVSWGKLQWLAAALTFGLSFGLQEIFANFVSGIIILFERPIRIGDTVTIGTFSGTVNKIRIRATTVIDFDRKEVIIPNKAFMTERLTNWSLSDTVTRIVINVGVAYGSDLAKVKEVLLKAATDNPKVMTDPAPGVYFTEFGASSLDHQLRFYVRTIGDRSATTDEVNRAIDRMARENDINIAFNQLEVYLHDQNSGKEVQVQGKEKDDGVQPA</sequence>
<comment type="similarity">
    <text evidence="2">Belongs to the MscS (TC 1.A.23) family.</text>
</comment>
<dbReference type="PANTHER" id="PTHR30347:SF1">
    <property type="entry name" value="MECHANOSENSITIVE CHANNEL MSCK"/>
    <property type="match status" value="1"/>
</dbReference>
<keyword evidence="8" id="KW-0175">Coiled coil</keyword>
<accession>A0A9Q4CN61</accession>
<keyword evidence="6 9" id="KW-1133">Transmembrane helix</keyword>
<dbReference type="Pfam" id="PF12794">
    <property type="entry name" value="MscS_TM"/>
    <property type="match status" value="1"/>
</dbReference>
<evidence type="ECO:0000259" key="11">
    <source>
        <dbReference type="Pfam" id="PF12794"/>
    </source>
</evidence>
<protein>
    <submittedName>
        <fullName evidence="15">Mechanosensitive channel MscK</fullName>
    </submittedName>
</protein>
<dbReference type="GO" id="GO:0009992">
    <property type="term" value="P:intracellular water homeostasis"/>
    <property type="evidence" value="ECO:0007669"/>
    <property type="project" value="TreeGrafter"/>
</dbReference>
<feature type="transmembrane region" description="Helical" evidence="9">
    <location>
        <begin position="935"/>
        <end position="963"/>
    </location>
</feature>
<feature type="transmembrane region" description="Helical" evidence="9">
    <location>
        <begin position="564"/>
        <end position="585"/>
    </location>
</feature>
<keyword evidence="5" id="KW-0732">Signal</keyword>
<keyword evidence="4 9" id="KW-0812">Transmembrane</keyword>
<dbReference type="InterPro" id="IPR052702">
    <property type="entry name" value="MscS-like_channel"/>
</dbReference>
<feature type="coiled-coil region" evidence="8">
    <location>
        <begin position="135"/>
        <end position="169"/>
    </location>
</feature>
<dbReference type="SUPFAM" id="SSF50182">
    <property type="entry name" value="Sm-like ribonucleoproteins"/>
    <property type="match status" value="1"/>
</dbReference>
<dbReference type="FunFam" id="1.10.287.1260:FF:000002">
    <property type="entry name" value="Potassium efflux system KefA"/>
    <property type="match status" value="1"/>
</dbReference>
<dbReference type="AlphaFoldDB" id="A0A9Q4CN61"/>
<feature type="transmembrane region" description="Helical" evidence="9">
    <location>
        <begin position="818"/>
        <end position="841"/>
    </location>
</feature>
<comment type="caution">
    <text evidence="15">The sequence shown here is derived from an EMBL/GenBank/DDBJ whole genome shotgun (WGS) entry which is preliminary data.</text>
</comment>
<feature type="domain" description="Mechanosensitive ion channel MscS C-terminal" evidence="13">
    <location>
        <begin position="1024"/>
        <end position="1107"/>
    </location>
</feature>
<dbReference type="FunFam" id="3.30.70.100:FF:000015">
    <property type="entry name" value="Potassium efflux system KefA"/>
    <property type="match status" value="1"/>
</dbReference>
<feature type="transmembrane region" description="Helical" evidence="9">
    <location>
        <begin position="644"/>
        <end position="660"/>
    </location>
</feature>
<feature type="transmembrane region" description="Helical" evidence="9">
    <location>
        <begin position="861"/>
        <end position="881"/>
    </location>
</feature>
<dbReference type="InterPro" id="IPR011066">
    <property type="entry name" value="MscS_channel_C_sf"/>
</dbReference>
<evidence type="ECO:0000256" key="3">
    <source>
        <dbReference type="ARBA" id="ARBA00022475"/>
    </source>
</evidence>
<feature type="transmembrane region" description="Helical" evidence="9">
    <location>
        <begin position="672"/>
        <end position="692"/>
    </location>
</feature>
<comment type="subcellular location">
    <subcellularLocation>
        <location evidence="1">Cell membrane</location>
        <topology evidence="1">Multi-pass membrane protein</topology>
    </subcellularLocation>
</comment>
<feature type="domain" description="Mechanosensitive ion channel transmembrane helices 2/3" evidence="14">
    <location>
        <begin position="908"/>
        <end position="949"/>
    </location>
</feature>
<dbReference type="InterPro" id="IPR049278">
    <property type="entry name" value="MS_channel_C"/>
</dbReference>
<evidence type="ECO:0000313" key="15">
    <source>
        <dbReference type="EMBL" id="MCY0789559.1"/>
    </source>
</evidence>
<dbReference type="InterPro" id="IPR023408">
    <property type="entry name" value="MscS_beta-dom_sf"/>
</dbReference>
<evidence type="ECO:0000259" key="12">
    <source>
        <dbReference type="Pfam" id="PF12795"/>
    </source>
</evidence>
<feature type="transmembrane region" description="Helical" evidence="9">
    <location>
        <begin position="742"/>
        <end position="761"/>
    </location>
</feature>
<dbReference type="InterPro" id="IPR010920">
    <property type="entry name" value="LSM_dom_sf"/>
</dbReference>
<dbReference type="InterPro" id="IPR011014">
    <property type="entry name" value="MscS_channel_TM-2"/>
</dbReference>
<evidence type="ECO:0000256" key="9">
    <source>
        <dbReference type="SAM" id="Phobius"/>
    </source>
</evidence>
<dbReference type="GO" id="GO:0008381">
    <property type="term" value="F:mechanosensitive monoatomic ion channel activity"/>
    <property type="evidence" value="ECO:0007669"/>
    <property type="project" value="UniProtKB-ARBA"/>
</dbReference>
<evidence type="ECO:0000256" key="7">
    <source>
        <dbReference type="ARBA" id="ARBA00023136"/>
    </source>
</evidence>
<dbReference type="InterPro" id="IPR024393">
    <property type="entry name" value="MscS_porin"/>
</dbReference>
<evidence type="ECO:0000259" key="13">
    <source>
        <dbReference type="Pfam" id="PF21082"/>
    </source>
</evidence>
<gene>
    <name evidence="15" type="primary">mscK</name>
    <name evidence="15" type="ORF">N0392_07680</name>
</gene>
<dbReference type="Gene3D" id="1.10.287.1260">
    <property type="match status" value="1"/>
</dbReference>
<reference evidence="15" key="1">
    <citation type="submission" date="2022-08" db="EMBL/GenBank/DDBJ databases">
        <authorList>
            <person name="Dale J.L."/>
        </authorList>
    </citation>
    <scope>NUCLEOTIDE SEQUENCE</scope>
    <source>
        <strain evidence="15">2022EL-00758</strain>
    </source>
</reference>
<evidence type="ECO:0000259" key="10">
    <source>
        <dbReference type="Pfam" id="PF00924"/>
    </source>
</evidence>
<evidence type="ECO:0000256" key="6">
    <source>
        <dbReference type="ARBA" id="ARBA00022989"/>
    </source>
</evidence>
<evidence type="ECO:0000256" key="2">
    <source>
        <dbReference type="ARBA" id="ARBA00008017"/>
    </source>
</evidence>
<feature type="domain" description="Mechanosensitive ion channel MscS" evidence="10">
    <location>
        <begin position="951"/>
        <end position="1016"/>
    </location>
</feature>
<dbReference type="EMBL" id="JAPNMI010000003">
    <property type="protein sequence ID" value="MCY0789559.1"/>
    <property type="molecule type" value="Genomic_DNA"/>
</dbReference>
<dbReference type="SUPFAM" id="SSF82689">
    <property type="entry name" value="Mechanosensitive channel protein MscS (YggB), C-terminal domain"/>
    <property type="match status" value="1"/>
</dbReference>
<dbReference type="NCBIfam" id="NF008438">
    <property type="entry name" value="PRK11281.1"/>
    <property type="match status" value="1"/>
</dbReference>
<evidence type="ECO:0000259" key="14">
    <source>
        <dbReference type="Pfam" id="PF21088"/>
    </source>
</evidence>
<feature type="transmembrane region" description="Helical" evidence="9">
    <location>
        <begin position="597"/>
        <end position="613"/>
    </location>
</feature>
<evidence type="ECO:0000256" key="8">
    <source>
        <dbReference type="SAM" id="Coils"/>
    </source>
</evidence>
<dbReference type="GO" id="GO:0005886">
    <property type="term" value="C:plasma membrane"/>
    <property type="evidence" value="ECO:0007669"/>
    <property type="project" value="UniProtKB-SubCell"/>
</dbReference>
<name>A0A9Q4CN61_MORMO</name>
<dbReference type="InterPro" id="IPR049142">
    <property type="entry name" value="MS_channel_1st"/>
</dbReference>
<dbReference type="InterPro" id="IPR025692">
    <property type="entry name" value="MscS_IM_dom1"/>
</dbReference>
<feature type="domain" description="Mechanosensitive ion channel MscS porin" evidence="12">
    <location>
        <begin position="53"/>
        <end position="294"/>
    </location>
</feature>
<proteinExistence type="inferred from homology"/>
<dbReference type="Pfam" id="PF00924">
    <property type="entry name" value="MS_channel_2nd"/>
    <property type="match status" value="1"/>
</dbReference>
<dbReference type="Pfam" id="PF21082">
    <property type="entry name" value="MS_channel_3rd"/>
    <property type="match status" value="1"/>
</dbReference>
<keyword evidence="7 9" id="KW-0472">Membrane</keyword>
<keyword evidence="3" id="KW-1003">Cell membrane</keyword>
<evidence type="ECO:0000256" key="5">
    <source>
        <dbReference type="ARBA" id="ARBA00022729"/>
    </source>
</evidence>
<organism evidence="15 16">
    <name type="scientific">Morganella morganii</name>
    <name type="common">Proteus morganii</name>
    <dbReference type="NCBI Taxonomy" id="582"/>
    <lineage>
        <taxon>Bacteria</taxon>
        <taxon>Pseudomonadati</taxon>
        <taxon>Pseudomonadota</taxon>
        <taxon>Gammaproteobacteria</taxon>
        <taxon>Enterobacterales</taxon>
        <taxon>Morganellaceae</taxon>
        <taxon>Morganella</taxon>
    </lineage>
</organism>
<dbReference type="FunFam" id="2.30.30.60:FF:000001">
    <property type="entry name" value="MscS Mechanosensitive ion channel"/>
    <property type="match status" value="1"/>
</dbReference>
<dbReference type="Pfam" id="PF21088">
    <property type="entry name" value="MS_channel_1st"/>
    <property type="match status" value="1"/>
</dbReference>
<dbReference type="Proteomes" id="UP001076655">
    <property type="component" value="Unassembled WGS sequence"/>
</dbReference>
<feature type="transmembrane region" description="Helical" evidence="9">
    <location>
        <begin position="513"/>
        <end position="534"/>
    </location>
</feature>
<feature type="transmembrane region" description="Helical" evidence="9">
    <location>
        <begin position="902"/>
        <end position="923"/>
    </location>
</feature>
<evidence type="ECO:0000256" key="1">
    <source>
        <dbReference type="ARBA" id="ARBA00004651"/>
    </source>
</evidence>
<evidence type="ECO:0000313" key="16">
    <source>
        <dbReference type="Proteomes" id="UP001076655"/>
    </source>
</evidence>
<dbReference type="Gene3D" id="3.30.70.100">
    <property type="match status" value="1"/>
</dbReference>
<dbReference type="Gene3D" id="2.30.30.60">
    <property type="match status" value="1"/>
</dbReference>